<evidence type="ECO:0000256" key="8">
    <source>
        <dbReference type="ARBA" id="ARBA00045899"/>
    </source>
</evidence>
<dbReference type="Pfam" id="PF01214">
    <property type="entry name" value="CK_II_beta"/>
    <property type="match status" value="1"/>
</dbReference>
<keyword evidence="14" id="KW-1185">Reference proteome</keyword>
<evidence type="ECO:0000256" key="1">
    <source>
        <dbReference type="ARBA" id="ARBA00001974"/>
    </source>
</evidence>
<evidence type="ECO:0000256" key="7">
    <source>
        <dbReference type="ARBA" id="ARBA00023242"/>
    </source>
</evidence>
<proteinExistence type="inferred from homology"/>
<dbReference type="PRINTS" id="PR00472">
    <property type="entry name" value="CASNKINASEII"/>
</dbReference>
<dbReference type="OrthoDB" id="3971593at2759"/>
<comment type="caution">
    <text evidence="12">The sequence shown here is derived from an EMBL/GenBank/DDBJ whole genome shotgun (WGS) entry which is preliminary data.</text>
</comment>
<keyword evidence="7" id="KW-0539">Nucleus</keyword>
<feature type="region of interest" description="Disordered" evidence="10">
    <location>
        <begin position="1384"/>
        <end position="1405"/>
    </location>
</feature>
<dbReference type="PROSITE" id="PS01101">
    <property type="entry name" value="CK2_BETA"/>
    <property type="match status" value="1"/>
</dbReference>
<dbReference type="SUPFAM" id="SSF51905">
    <property type="entry name" value="FAD/NAD(P)-binding domain"/>
    <property type="match status" value="2"/>
</dbReference>
<dbReference type="FunFam" id="2.20.25.20:FF:000001">
    <property type="entry name" value="Casein kinase II subunit beta"/>
    <property type="match status" value="1"/>
</dbReference>
<feature type="compositionally biased region" description="Polar residues" evidence="10">
    <location>
        <begin position="661"/>
        <end position="675"/>
    </location>
</feature>
<dbReference type="PANTHER" id="PTHR42877:SF10">
    <property type="entry name" value="L-ORNITHINE N(5)-OXYGENASE"/>
    <property type="match status" value="1"/>
</dbReference>
<dbReference type="Gene3D" id="1.10.1820.10">
    <property type="entry name" value="protein kinase ck2 holoenzyme, chain C, domain 1"/>
    <property type="match status" value="1"/>
</dbReference>
<dbReference type="GO" id="GO:0019887">
    <property type="term" value="F:protein kinase regulator activity"/>
    <property type="evidence" value="ECO:0007669"/>
    <property type="project" value="InterPro"/>
</dbReference>
<evidence type="ECO:0000313" key="14">
    <source>
        <dbReference type="Proteomes" id="UP000630445"/>
    </source>
</evidence>
<feature type="compositionally biased region" description="Acidic residues" evidence="10">
    <location>
        <begin position="1459"/>
        <end position="1481"/>
    </location>
</feature>
<comment type="similarity">
    <text evidence="2">Belongs to the casein kinase 2 subunit beta family.</text>
</comment>
<feature type="compositionally biased region" description="Polar residues" evidence="10">
    <location>
        <begin position="1626"/>
        <end position="1641"/>
    </location>
</feature>
<accession>A0A8H6P2W3</accession>
<evidence type="ECO:0000256" key="10">
    <source>
        <dbReference type="SAM" id="MobiDB-lite"/>
    </source>
</evidence>
<protein>
    <recommendedName>
        <fullName evidence="11">Xylanolytic transcriptional activator regulatory domain-containing protein</fullName>
    </recommendedName>
</protein>
<dbReference type="GO" id="GO:0003677">
    <property type="term" value="F:DNA binding"/>
    <property type="evidence" value="ECO:0007669"/>
    <property type="project" value="InterPro"/>
</dbReference>
<dbReference type="Pfam" id="PF00743">
    <property type="entry name" value="FMO-like"/>
    <property type="match status" value="1"/>
</dbReference>
<gene>
    <name evidence="12" type="ORF">CNMCM5793_001659</name>
    <name evidence="13" type="ORF">CNMCM6106_000596</name>
</gene>
<dbReference type="EMBL" id="JACBAD010002117">
    <property type="protein sequence ID" value="KAF7115232.1"/>
    <property type="molecule type" value="Genomic_DNA"/>
</dbReference>
<dbReference type="GO" id="GO:0004499">
    <property type="term" value="F:N,N-dimethylaniline monooxygenase activity"/>
    <property type="evidence" value="ECO:0007669"/>
    <property type="project" value="InterPro"/>
</dbReference>
<comment type="cofactor">
    <cofactor evidence="1">
        <name>FAD</name>
        <dbReference type="ChEBI" id="CHEBI:57692"/>
    </cofactor>
</comment>
<evidence type="ECO:0000313" key="12">
    <source>
        <dbReference type="EMBL" id="KAF7115232.1"/>
    </source>
</evidence>
<dbReference type="GO" id="GO:0050661">
    <property type="term" value="F:NADP binding"/>
    <property type="evidence" value="ECO:0007669"/>
    <property type="project" value="InterPro"/>
</dbReference>
<comment type="similarity">
    <text evidence="3">Belongs to the FAD-binding monooxygenase family.</text>
</comment>
<feature type="region of interest" description="Disordered" evidence="10">
    <location>
        <begin position="1459"/>
        <end position="1494"/>
    </location>
</feature>
<comment type="function">
    <text evidence="8">Regulatory subunit of casein kinase II/CK2. As part of the kinase complex regulates the basal catalytic activity of the alpha subunit a constitutively active serine/threonine-protein kinase that phosphorylates a large number of substrates containing acidic residues C-terminal to the phosphorylated serine or threonine.</text>
</comment>
<evidence type="ECO:0000256" key="3">
    <source>
        <dbReference type="ARBA" id="ARBA00010139"/>
    </source>
</evidence>
<sequence>MPSSLARIHKRHAYGKDAHTYYPVLVIGAGESGIATGCRLKEALGFDQFRIFERQSGIGGTWWINRYPGAACDVPALLYSFSFAPKKDWTTLRPPGPEIVQYLADVCEKYEIVDKIQLNTDVKELRWLEDAEEWEVTLQHLVPGTGDLSEGERNARISKEGEHSVYVKTEIVRAKVVVSGVGVLVEPKKWPENIPGIETFEGEVIHTARWKSDIDLTGKDVVIIGSGCSAAQVVPELTKPESKVKSVTQLMRSPPWFMPDMLPPKSLEKWEKYAPPLLKNVPGLAFAARASLFFLLEWDFMRIFRDNEFARQHRCKLEKKFLEHMRATAPEKYHDILTPNYSLGCKRRVVESNYYTSIHAPNFELTTKPLTSVQARSVTLGPGRHYPPESKESTDEARQIPADVIILANGYQTTKFLHPIRVVGRRGKTLDEIWEERGGAQAYLGIAMDHMPNLFLSFGPNTATGHTSVIFAIECAVNYSLNFIKPIIEGRVSSFEVKENAERDWTDKVQRSLQGTVFRRGACTSWYQTDDGWNSSTYPFTQIDYYFRCTFPVWHHWTAKYTHKGLMLQRLKSGLRKFALVAIISSLFWLKRHPKDSQRLIGFFVRARTTYGYSGSALIGSEEILGKRKPRAVIETRQEHERNLSALFTALSCAEQREQATLTASDMASESSQVDIATPQAGRADQNASPAEDSAKRKAEQTNGTHTRTKRNRYISIAWEFRSMKDQITTLQEQVNSLFSSLNDLRSQRSSLDSPNLENISRDGSQSVFTPMHAATVRPRVRHLRFHGPTSSAFNFDVARSSLQNMGIAPAEEVMNDDLTTAQATPAASPPPQQAVFTQPIHPTKDPIWTIKREEALRLCHVYEEEVGIMYPLVDIEKVINQVNLLYTFMEAAMRTGFAQRTFPGSDSLHDDNTIILKMILAITLIVEGSGRSDLGQRLFLSVKPVIEAKLWGPIDTKTIQLFGMVATYHFHTDDDAMAYRVIGFAARMCLELGLHRREALMKSFPNEDQWADVTKIFWTIYSLDRRWSLGTGLPFVIQDEDVDPNLPEPDASLPYLRYIRRDEIGYLDYQVLQWYKQVPDALKFYPGDSPKHGETASRGLRRLRVLLYLRMNQLRILIYRPVLHSSASIAEDKGHAQSVVDVAKDTVRVLTQLNHTSDIYRSQQITFNYFLVAALAVLFLAVCHAPNEFNRQVRDEFYMALDLINGFSTKSYVSKRLWKTIKGLRMIGERLGVLARPFGSDSNDPHSTAAVAMAGLAGHSIENLSVYGPMNGVNELGNSPLNGLQMSQELTNLFEAVGGFSSFVASGTAPEGRPETRPLSLFPNQIQTESRSTSVSTPLSTSTIRGNWAEVCARSTKVEEIKAKSFRLRSALADGLNRLDLSQLSESSASSSSESGSFDMSSSEGAPESWISSFCSLMGHEFFAEVSEDFIEDDFNLTGLQSQVPMYKEALEMILDVEPEEDEDEEEEEEEEEDDDDEILGDERPPGYRRAGDRRHARVASDLSVIESSAELLYGLIHQRYITSRPGIQQMLEKYEMQHFGVCPRAYCNGSKVLPVGCSDTPGQETVKLFCPSCQDLYTPPNSRFHSVDGAFFGTTFGYLFFMTFPDLDIGPRLDPSMMTGAPANANNQSRSSSLTSGVNRATPDLPPPNQPTEINGVRTVNFCPGLGPGRIYESKIYGFRVSERSRAGPRMKWLRMKPADIRELDELAQYEAIHGSANNAGDTDMNVEAQNAAAIAARKKAPMRRRRHNPDQMSINGAEG</sequence>
<feature type="region of interest" description="Disordered" evidence="10">
    <location>
        <begin position="1740"/>
        <end position="1762"/>
    </location>
</feature>
<dbReference type="SUPFAM" id="SSF57798">
    <property type="entry name" value="Casein kinase II beta subunit"/>
    <property type="match status" value="1"/>
</dbReference>
<dbReference type="InterPro" id="IPR035991">
    <property type="entry name" value="Casein_kinase_II_beta-like"/>
</dbReference>
<dbReference type="GO" id="GO:0006351">
    <property type="term" value="P:DNA-templated transcription"/>
    <property type="evidence" value="ECO:0007669"/>
    <property type="project" value="InterPro"/>
</dbReference>
<evidence type="ECO:0000313" key="13">
    <source>
        <dbReference type="EMBL" id="KAF7156564.1"/>
    </source>
</evidence>
<dbReference type="Proteomes" id="UP000662466">
    <property type="component" value="Unassembled WGS sequence"/>
</dbReference>
<feature type="region of interest" description="Disordered" evidence="10">
    <location>
        <begin position="661"/>
        <end position="709"/>
    </location>
</feature>
<dbReference type="InterPro" id="IPR051209">
    <property type="entry name" value="FAD-bind_Monooxygenase_sf"/>
</dbReference>
<organism evidence="12 14">
    <name type="scientific">Aspergillus hiratsukae</name>
    <dbReference type="NCBI Taxonomy" id="1194566"/>
    <lineage>
        <taxon>Eukaryota</taxon>
        <taxon>Fungi</taxon>
        <taxon>Dikarya</taxon>
        <taxon>Ascomycota</taxon>
        <taxon>Pezizomycotina</taxon>
        <taxon>Eurotiomycetes</taxon>
        <taxon>Eurotiomycetidae</taxon>
        <taxon>Eurotiales</taxon>
        <taxon>Aspergillaceae</taxon>
        <taxon>Aspergillus</taxon>
        <taxon>Aspergillus subgen. Fumigati</taxon>
    </lineage>
</organism>
<dbReference type="Pfam" id="PF04082">
    <property type="entry name" value="Fungal_trans"/>
    <property type="match status" value="1"/>
</dbReference>
<dbReference type="CDD" id="cd12148">
    <property type="entry name" value="fungal_TF_MHR"/>
    <property type="match status" value="1"/>
</dbReference>
<name>A0A8H6P2W3_9EURO</name>
<evidence type="ECO:0000256" key="2">
    <source>
        <dbReference type="ARBA" id="ARBA00006941"/>
    </source>
</evidence>
<dbReference type="Gene3D" id="2.20.25.20">
    <property type="match status" value="1"/>
</dbReference>
<feature type="domain" description="Xylanolytic transcriptional activator regulatory" evidence="11">
    <location>
        <begin position="979"/>
        <end position="1054"/>
    </location>
</feature>
<feature type="region of interest" description="Disordered" evidence="10">
    <location>
        <begin position="1620"/>
        <end position="1657"/>
    </location>
</feature>
<dbReference type="PANTHER" id="PTHR42877">
    <property type="entry name" value="L-ORNITHINE N(5)-MONOOXYGENASE-RELATED"/>
    <property type="match status" value="1"/>
</dbReference>
<reference evidence="12" key="1">
    <citation type="submission" date="2020-06" db="EMBL/GenBank/DDBJ databases">
        <title>Draft genome sequences of strains closely related to Aspergillus parafelis and Aspergillus hiratsukae.</title>
        <authorList>
            <person name="Dos Santos R.A.C."/>
            <person name="Rivero-Menendez O."/>
            <person name="Steenwyk J.L."/>
            <person name="Mead M.E."/>
            <person name="Goldman G.H."/>
            <person name="Alastruey-Izquierdo A."/>
            <person name="Rokas A."/>
        </authorList>
    </citation>
    <scope>NUCLEOTIDE SEQUENCE</scope>
    <source>
        <strain evidence="12">CNM-CM5793</strain>
        <strain evidence="13">CNM-CM6106</strain>
    </source>
</reference>
<comment type="subunit">
    <text evidence="9">Tetramer composed of two alpha chains, one beta chain and one beta' chain.</text>
</comment>
<dbReference type="GO" id="GO:0050660">
    <property type="term" value="F:flavin adenine dinucleotide binding"/>
    <property type="evidence" value="ECO:0007669"/>
    <property type="project" value="InterPro"/>
</dbReference>
<keyword evidence="6" id="KW-0560">Oxidoreductase</keyword>
<evidence type="ECO:0000256" key="9">
    <source>
        <dbReference type="ARBA" id="ARBA00062110"/>
    </source>
</evidence>
<dbReference type="GO" id="GO:0008270">
    <property type="term" value="F:zinc ion binding"/>
    <property type="evidence" value="ECO:0007669"/>
    <property type="project" value="InterPro"/>
</dbReference>
<feature type="compositionally biased region" description="Polar residues" evidence="10">
    <location>
        <begin position="1753"/>
        <end position="1762"/>
    </location>
</feature>
<dbReference type="SMART" id="SM01085">
    <property type="entry name" value="CK_II_beta"/>
    <property type="match status" value="1"/>
</dbReference>
<dbReference type="SMART" id="SM00906">
    <property type="entry name" value="Fungal_trans"/>
    <property type="match status" value="1"/>
</dbReference>
<keyword evidence="4" id="KW-0285">Flavoprotein</keyword>
<dbReference type="InterPro" id="IPR036188">
    <property type="entry name" value="FAD/NAD-bd_sf"/>
</dbReference>
<evidence type="ECO:0000256" key="6">
    <source>
        <dbReference type="ARBA" id="ARBA00023002"/>
    </source>
</evidence>
<dbReference type="InterPro" id="IPR020946">
    <property type="entry name" value="Flavin_mOase-like"/>
</dbReference>
<feature type="compositionally biased region" description="Basic residues" evidence="10">
    <location>
        <begin position="1740"/>
        <end position="1750"/>
    </location>
</feature>
<dbReference type="GO" id="GO:0005956">
    <property type="term" value="C:protein kinase CK2 complex"/>
    <property type="evidence" value="ECO:0007669"/>
    <property type="project" value="InterPro"/>
</dbReference>
<evidence type="ECO:0000256" key="5">
    <source>
        <dbReference type="ARBA" id="ARBA00022827"/>
    </source>
</evidence>
<evidence type="ECO:0000259" key="11">
    <source>
        <dbReference type="SMART" id="SM00906"/>
    </source>
</evidence>
<dbReference type="EMBL" id="JACBAF010002310">
    <property type="protein sequence ID" value="KAF7156564.1"/>
    <property type="molecule type" value="Genomic_DNA"/>
</dbReference>
<dbReference type="Proteomes" id="UP000630445">
    <property type="component" value="Unassembled WGS sequence"/>
</dbReference>
<dbReference type="InterPro" id="IPR007219">
    <property type="entry name" value="XnlR_reg_dom"/>
</dbReference>
<dbReference type="InterPro" id="IPR000704">
    <property type="entry name" value="Casein_kinase_II_reg-sub"/>
</dbReference>
<evidence type="ECO:0000256" key="4">
    <source>
        <dbReference type="ARBA" id="ARBA00022630"/>
    </source>
</evidence>
<dbReference type="InterPro" id="IPR016149">
    <property type="entry name" value="Casein_kin_II_reg-sub_N"/>
</dbReference>
<dbReference type="Gene3D" id="3.50.50.60">
    <property type="entry name" value="FAD/NAD(P)-binding domain"/>
    <property type="match status" value="3"/>
</dbReference>
<keyword evidence="5" id="KW-0274">FAD</keyword>